<evidence type="ECO:0000313" key="1">
    <source>
        <dbReference type="EMBL" id="QYS89280.1"/>
    </source>
</evidence>
<proteinExistence type="predicted"/>
<dbReference type="EMBL" id="CP067378">
    <property type="protein sequence ID" value="QYS89280.1"/>
    <property type="molecule type" value="Genomic_DNA"/>
</dbReference>
<dbReference type="PROSITE" id="PS51257">
    <property type="entry name" value="PROKAR_LIPOPROTEIN"/>
    <property type="match status" value="1"/>
</dbReference>
<reference evidence="1" key="1">
    <citation type="submission" date="2020-12" db="EMBL/GenBank/DDBJ databases">
        <title>Genome sequencing of genetic groups of Flavobacterium columnare.</title>
        <authorList>
            <person name="Waldbieser G.C."/>
            <person name="Griffin M.J."/>
            <person name="LaFrentz B.R."/>
        </authorList>
    </citation>
    <scope>NUCLEOTIDE SEQUENCE</scope>
    <source>
        <strain evidence="1">90-106</strain>
    </source>
</reference>
<organism evidence="1">
    <name type="scientific">Flavobacterium columnare</name>
    <dbReference type="NCBI Taxonomy" id="996"/>
    <lineage>
        <taxon>Bacteria</taxon>
        <taxon>Pseudomonadati</taxon>
        <taxon>Bacteroidota</taxon>
        <taxon>Flavobacteriia</taxon>
        <taxon>Flavobacteriales</taxon>
        <taxon>Flavobacteriaceae</taxon>
        <taxon>Flavobacterium</taxon>
    </lineage>
</organism>
<dbReference type="Proteomes" id="UP000824721">
    <property type="component" value="Chromosome"/>
</dbReference>
<evidence type="ECO:0008006" key="2">
    <source>
        <dbReference type="Google" id="ProtNLM"/>
    </source>
</evidence>
<dbReference type="KEGG" id="fdv:JJC05_02575"/>
<sequence>MRNLICCLILFFFGSSCKQQPTIKHNKELLTLEKNIREETLSTDHTYINEILENDLKNCNAKLYIYIYMENKKIASNEENIMRYLKKLSVRVNNALTEKKCIDSLIIEVSADCLKNEKHNSNEKRYSFPIL</sequence>
<protein>
    <recommendedName>
        <fullName evidence="2">Lipoprotein</fullName>
    </recommendedName>
</protein>
<gene>
    <name evidence="1" type="ORF">JJC05_02575</name>
</gene>
<accession>A0A8G0P4V5</accession>
<name>A0A8G0P4V5_9FLAO</name>
<dbReference type="AlphaFoldDB" id="A0A8G0P4V5"/>